<feature type="transmembrane region" description="Helical" evidence="6">
    <location>
        <begin position="158"/>
        <end position="180"/>
    </location>
</feature>
<dbReference type="Pfam" id="PF07690">
    <property type="entry name" value="MFS_1"/>
    <property type="match status" value="1"/>
</dbReference>
<evidence type="ECO:0000256" key="6">
    <source>
        <dbReference type="SAM" id="Phobius"/>
    </source>
</evidence>
<keyword evidence="3 6" id="KW-0812">Transmembrane</keyword>
<evidence type="ECO:0000256" key="2">
    <source>
        <dbReference type="ARBA" id="ARBA00022448"/>
    </source>
</evidence>
<proteinExistence type="predicted"/>
<comment type="subcellular location">
    <subcellularLocation>
        <location evidence="1">Cell membrane</location>
        <topology evidence="1">Multi-pass membrane protein</topology>
    </subcellularLocation>
</comment>
<protein>
    <submittedName>
        <fullName evidence="8">MFS transporter</fullName>
    </submittedName>
</protein>
<dbReference type="EMBL" id="JACJKU010000004">
    <property type="protein sequence ID" value="MBM6940014.1"/>
    <property type="molecule type" value="Genomic_DNA"/>
</dbReference>
<feature type="transmembrane region" description="Helical" evidence="6">
    <location>
        <begin position="334"/>
        <end position="353"/>
    </location>
</feature>
<feature type="domain" description="Major facilitator superfamily (MFS) profile" evidence="7">
    <location>
        <begin position="205"/>
        <end position="392"/>
    </location>
</feature>
<feature type="transmembrane region" description="Helical" evidence="6">
    <location>
        <begin position="41"/>
        <end position="66"/>
    </location>
</feature>
<evidence type="ECO:0000256" key="5">
    <source>
        <dbReference type="ARBA" id="ARBA00023136"/>
    </source>
</evidence>
<sequence length="392" mass="42726">MQQNKSLKKAFLIAGIILLGACMRSPFTALPSVITEIAGSFHVPVTSLGMLTTIPLLCFGILSSFVPLICRRVGNNVAILGALIVLIIGAYTRVISYSALLIGTLLIGIAITFINVLLPAIITEQLPNQVGLMTSLYGVALDMFSAIFAYVITPLTLLFNWQIAVMILSTLVIITLLVWLPNVHHPVHPVNKQIKLAKHQSVWHNWRAWCLLLYMAGSSMSFYITVTWLPTIARNHGMSSNAASIIAGFLQLFSMPAAFVIPLWASKMAKRNALIWGSSILTAIGFLGLMLPTNNFAYYTIMTLCLGLGTAASYSLIMTLFGLKTKNPNTTRDLSGMVQSVGYIIAALGPVSTGWLKSVTNTWDWSLLVSFLVVVICTIFGLLAEKQPYIEN</sequence>
<feature type="transmembrane region" description="Helical" evidence="6">
    <location>
        <begin position="273"/>
        <end position="291"/>
    </location>
</feature>
<reference evidence="8 9" key="1">
    <citation type="journal article" date="2021" name="Sci. Rep.">
        <title>The distribution of antibiotic resistance genes in chicken gut microbiota commensals.</title>
        <authorList>
            <person name="Juricova H."/>
            <person name="Matiasovicova J."/>
            <person name="Kubasova T."/>
            <person name="Cejkova D."/>
            <person name="Rychlik I."/>
        </authorList>
    </citation>
    <scope>NUCLEOTIDE SEQUENCE [LARGE SCALE GENOMIC DNA]</scope>
    <source>
        <strain evidence="8 9">An574</strain>
    </source>
</reference>
<keyword evidence="5 6" id="KW-0472">Membrane</keyword>
<evidence type="ECO:0000256" key="3">
    <source>
        <dbReference type="ARBA" id="ARBA00022692"/>
    </source>
</evidence>
<feature type="transmembrane region" description="Helical" evidence="6">
    <location>
        <begin position="97"/>
        <end position="118"/>
    </location>
</feature>
<dbReference type="Proteomes" id="UP000785625">
    <property type="component" value="Unassembled WGS sequence"/>
</dbReference>
<name>A0ABS2GXZ9_9LACO</name>
<dbReference type="RefSeq" id="WP_204784465.1">
    <property type="nucleotide sequence ID" value="NZ_CALVGD010000019.1"/>
</dbReference>
<dbReference type="PROSITE" id="PS51257">
    <property type="entry name" value="PROKAR_LIPOPROTEIN"/>
    <property type="match status" value="1"/>
</dbReference>
<keyword evidence="9" id="KW-1185">Reference proteome</keyword>
<accession>A0ABS2GXZ9</accession>
<keyword evidence="2" id="KW-0813">Transport</keyword>
<dbReference type="InterPro" id="IPR036259">
    <property type="entry name" value="MFS_trans_sf"/>
</dbReference>
<feature type="transmembrane region" description="Helical" evidence="6">
    <location>
        <begin position="73"/>
        <end position="91"/>
    </location>
</feature>
<dbReference type="PROSITE" id="PS50850">
    <property type="entry name" value="MFS"/>
    <property type="match status" value="1"/>
</dbReference>
<dbReference type="PANTHER" id="PTHR23523">
    <property type="match status" value="1"/>
</dbReference>
<dbReference type="InterPro" id="IPR052524">
    <property type="entry name" value="MFS_Cyanate_Porter"/>
</dbReference>
<feature type="transmembrane region" description="Helical" evidence="6">
    <location>
        <begin position="130"/>
        <end position="152"/>
    </location>
</feature>
<dbReference type="InterPro" id="IPR011701">
    <property type="entry name" value="MFS"/>
</dbReference>
<dbReference type="InterPro" id="IPR020846">
    <property type="entry name" value="MFS_dom"/>
</dbReference>
<feature type="transmembrane region" description="Helical" evidence="6">
    <location>
        <begin position="365"/>
        <end position="384"/>
    </location>
</feature>
<dbReference type="SUPFAM" id="SSF103473">
    <property type="entry name" value="MFS general substrate transporter"/>
    <property type="match status" value="1"/>
</dbReference>
<evidence type="ECO:0000256" key="4">
    <source>
        <dbReference type="ARBA" id="ARBA00022989"/>
    </source>
</evidence>
<dbReference type="PANTHER" id="PTHR23523:SF2">
    <property type="entry name" value="2-NITROIMIDAZOLE TRANSPORTER"/>
    <property type="match status" value="1"/>
</dbReference>
<gene>
    <name evidence="8" type="ORF">H5975_00675</name>
</gene>
<keyword evidence="4 6" id="KW-1133">Transmembrane helix</keyword>
<evidence type="ECO:0000313" key="8">
    <source>
        <dbReference type="EMBL" id="MBM6940014.1"/>
    </source>
</evidence>
<dbReference type="Gene3D" id="1.20.1250.20">
    <property type="entry name" value="MFS general substrate transporter like domains"/>
    <property type="match status" value="2"/>
</dbReference>
<comment type="caution">
    <text evidence="8">The sequence shown here is derived from an EMBL/GenBank/DDBJ whole genome shotgun (WGS) entry which is preliminary data.</text>
</comment>
<feature type="transmembrane region" description="Helical" evidence="6">
    <location>
        <begin position="208"/>
        <end position="230"/>
    </location>
</feature>
<evidence type="ECO:0000256" key="1">
    <source>
        <dbReference type="ARBA" id="ARBA00004651"/>
    </source>
</evidence>
<feature type="transmembrane region" description="Helical" evidence="6">
    <location>
        <begin position="297"/>
        <end position="322"/>
    </location>
</feature>
<organism evidence="8 9">
    <name type="scientific">Limosilactobacillus coleohominis</name>
    <dbReference type="NCBI Taxonomy" id="181675"/>
    <lineage>
        <taxon>Bacteria</taxon>
        <taxon>Bacillati</taxon>
        <taxon>Bacillota</taxon>
        <taxon>Bacilli</taxon>
        <taxon>Lactobacillales</taxon>
        <taxon>Lactobacillaceae</taxon>
        <taxon>Limosilactobacillus</taxon>
    </lineage>
</organism>
<dbReference type="CDD" id="cd17339">
    <property type="entry name" value="MFS_NIMT_CynX_like"/>
    <property type="match status" value="1"/>
</dbReference>
<feature type="transmembrane region" description="Helical" evidence="6">
    <location>
        <begin position="242"/>
        <end position="261"/>
    </location>
</feature>
<evidence type="ECO:0000259" key="7">
    <source>
        <dbReference type="PROSITE" id="PS50850"/>
    </source>
</evidence>
<evidence type="ECO:0000313" key="9">
    <source>
        <dbReference type="Proteomes" id="UP000785625"/>
    </source>
</evidence>